<name>A0A9X4NYR6_9LACT</name>
<keyword evidence="2" id="KW-1185">Reference proteome</keyword>
<sequence>MIVEKNEALRVLIENKEKKFTLRFYSAQAAHSKDGNELVTFETLIPRNSMLATYTHLPEMQISAERIIREEWDNIAYIKIGDEVICERKRYGAHMERISDEAFKQPLYEQMVENELVAQTTGREIIVEDDTEGMAGSIIKGFAQYRKEYKEEKNKKSS</sequence>
<protein>
    <submittedName>
        <fullName evidence="1">Uncharacterized protein</fullName>
    </submittedName>
</protein>
<accession>A0A9X4NYR6</accession>
<dbReference type="Proteomes" id="UP001153199">
    <property type="component" value="Unassembled WGS sequence"/>
</dbReference>
<comment type="caution">
    <text evidence="1">The sequence shown here is derived from an EMBL/GenBank/DDBJ whole genome shotgun (WGS) entry which is preliminary data.</text>
</comment>
<evidence type="ECO:0000313" key="2">
    <source>
        <dbReference type="Proteomes" id="UP001153199"/>
    </source>
</evidence>
<dbReference type="EMBL" id="JAMWFV010000024">
    <property type="protein sequence ID" value="MDG6146087.1"/>
    <property type="molecule type" value="Genomic_DNA"/>
</dbReference>
<organism evidence="1 2">
    <name type="scientific">Lactococcus formosensis</name>
    <dbReference type="NCBI Taxonomy" id="1281486"/>
    <lineage>
        <taxon>Bacteria</taxon>
        <taxon>Bacillati</taxon>
        <taxon>Bacillota</taxon>
        <taxon>Bacilli</taxon>
        <taxon>Lactobacillales</taxon>
        <taxon>Streptococcaceae</taxon>
        <taxon>Lactococcus</taxon>
    </lineage>
</organism>
<dbReference type="RefSeq" id="WP_107106062.1">
    <property type="nucleotide sequence ID" value="NZ_JAMWDY010000007.1"/>
</dbReference>
<reference evidence="1" key="1">
    <citation type="submission" date="2022-06" db="EMBL/GenBank/DDBJ databases">
        <title>Lactococcus from bovine mastitis in China.</title>
        <authorList>
            <person name="Lin Y."/>
            <person name="Han B."/>
        </authorList>
    </citation>
    <scope>NUCLEOTIDE SEQUENCE</scope>
    <source>
        <strain evidence="1">Ningxia-I-26</strain>
    </source>
</reference>
<evidence type="ECO:0000313" key="1">
    <source>
        <dbReference type="EMBL" id="MDG6146087.1"/>
    </source>
</evidence>
<gene>
    <name evidence="1" type="ORF">NF717_10580</name>
</gene>
<dbReference type="AlphaFoldDB" id="A0A9X4NYR6"/>
<proteinExistence type="predicted"/>